<gene>
    <name evidence="2" type="ORF">PHMEG_0009165</name>
</gene>
<protein>
    <submittedName>
        <fullName evidence="2">Uncharacterized protein</fullName>
    </submittedName>
</protein>
<reference evidence="3" key="1">
    <citation type="submission" date="2017-03" db="EMBL/GenBank/DDBJ databases">
        <title>Phytopthora megakarya and P. palmivora, two closely related causual agents of cacao black pod achieved similar genome size and gene model numbers by different mechanisms.</title>
        <authorList>
            <person name="Ali S."/>
            <person name="Shao J."/>
            <person name="Larry D.J."/>
            <person name="Kronmiller B."/>
            <person name="Shen D."/>
            <person name="Strem M.D."/>
            <person name="Melnick R.L."/>
            <person name="Guiltinan M.J."/>
            <person name="Tyler B.M."/>
            <person name="Meinhardt L.W."/>
            <person name="Bailey B.A."/>
        </authorList>
    </citation>
    <scope>NUCLEOTIDE SEQUENCE [LARGE SCALE GENOMIC DNA]</scope>
    <source>
        <strain evidence="3">zdho120</strain>
    </source>
</reference>
<accession>A0A225WGV9</accession>
<evidence type="ECO:0000313" key="2">
    <source>
        <dbReference type="EMBL" id="OWZ16963.1"/>
    </source>
</evidence>
<name>A0A225WGV9_9STRA</name>
<dbReference type="EMBL" id="NBNE01000836">
    <property type="protein sequence ID" value="OWZ16963.1"/>
    <property type="molecule type" value="Genomic_DNA"/>
</dbReference>
<keyword evidence="3" id="KW-1185">Reference proteome</keyword>
<comment type="caution">
    <text evidence="2">The sequence shown here is derived from an EMBL/GenBank/DDBJ whole genome shotgun (WGS) entry which is preliminary data.</text>
</comment>
<dbReference type="OrthoDB" id="93783at2759"/>
<dbReference type="AlphaFoldDB" id="A0A225WGV9"/>
<evidence type="ECO:0000256" key="1">
    <source>
        <dbReference type="SAM" id="MobiDB-lite"/>
    </source>
</evidence>
<dbReference type="Proteomes" id="UP000198211">
    <property type="component" value="Unassembled WGS sequence"/>
</dbReference>
<evidence type="ECO:0000313" key="3">
    <source>
        <dbReference type="Proteomes" id="UP000198211"/>
    </source>
</evidence>
<organism evidence="2 3">
    <name type="scientific">Phytophthora megakarya</name>
    <dbReference type="NCBI Taxonomy" id="4795"/>
    <lineage>
        <taxon>Eukaryota</taxon>
        <taxon>Sar</taxon>
        <taxon>Stramenopiles</taxon>
        <taxon>Oomycota</taxon>
        <taxon>Peronosporomycetes</taxon>
        <taxon>Peronosporales</taxon>
        <taxon>Peronosporaceae</taxon>
        <taxon>Phytophthora</taxon>
    </lineage>
</organism>
<sequence length="141" mass="15761">MSSYQPREVSKALCLEIPSPDTSNAPFTIPVHIHGRHRRVRGGMETDLVSAEHDMCYNIMDSKKSRELSQAGSVEEFRTNRLRHLNALAKRERRNPRTLVQGMRLQICLELFKQTSKEAPTSGVSDAQPGDLKGSSVDTVA</sequence>
<proteinExistence type="predicted"/>
<feature type="region of interest" description="Disordered" evidence="1">
    <location>
        <begin position="117"/>
        <end position="141"/>
    </location>
</feature>